<reference evidence="2" key="1">
    <citation type="submission" date="2016-10" db="EMBL/GenBank/DDBJ databases">
        <authorList>
            <person name="Varghese N."/>
            <person name="Submissions S."/>
        </authorList>
    </citation>
    <scope>NUCLEOTIDE SEQUENCE [LARGE SCALE GENOMIC DNA]</scope>
    <source>
        <strain evidence="2">CGMCC 1.7062</strain>
    </source>
</reference>
<evidence type="ECO:0000313" key="1">
    <source>
        <dbReference type="EMBL" id="SEG49672.1"/>
    </source>
</evidence>
<proteinExistence type="predicted"/>
<dbReference type="Proteomes" id="UP000236721">
    <property type="component" value="Unassembled WGS sequence"/>
</dbReference>
<evidence type="ECO:0000313" key="2">
    <source>
        <dbReference type="Proteomes" id="UP000236721"/>
    </source>
</evidence>
<gene>
    <name evidence="1" type="ORF">SAMN04488244_11630</name>
</gene>
<dbReference type="AlphaFoldDB" id="A0A1H6AMP3"/>
<evidence type="ECO:0008006" key="3">
    <source>
        <dbReference type="Google" id="ProtNLM"/>
    </source>
</evidence>
<dbReference type="InterPro" id="IPR021482">
    <property type="entry name" value="DUF3135"/>
</dbReference>
<dbReference type="OrthoDB" id="5917239at2"/>
<accession>A0A1H6AMP3</accession>
<dbReference type="RefSeq" id="WP_103881280.1">
    <property type="nucleotide sequence ID" value="NZ_FNVG01000016.1"/>
</dbReference>
<dbReference type="Pfam" id="PF11333">
    <property type="entry name" value="DUF3135"/>
    <property type="match status" value="1"/>
</dbReference>
<protein>
    <recommendedName>
        <fullName evidence="3">DUF3135 domain-containing protein</fullName>
    </recommendedName>
</protein>
<dbReference type="EMBL" id="FNVG01000016">
    <property type="protein sequence ID" value="SEG49672.1"/>
    <property type="molecule type" value="Genomic_DNA"/>
</dbReference>
<organism evidence="1 2">
    <name type="scientific">Vibrio hangzhouensis</name>
    <dbReference type="NCBI Taxonomy" id="462991"/>
    <lineage>
        <taxon>Bacteria</taxon>
        <taxon>Pseudomonadati</taxon>
        <taxon>Pseudomonadota</taxon>
        <taxon>Gammaproteobacteria</taxon>
        <taxon>Vibrionales</taxon>
        <taxon>Vibrionaceae</taxon>
        <taxon>Vibrio</taxon>
    </lineage>
</organism>
<sequence length="109" mass="12735">MADPITLPSFEELMAMAKEHPEQLSQLRHELCERYIASCSSDMQPRLQAQQSHIERLLERASNPIHANVLLRQELHKQIVKFSQALNGENDRSLRTADIIPFNRHSHWR</sequence>
<name>A0A1H6AMP3_9VIBR</name>
<keyword evidence="2" id="KW-1185">Reference proteome</keyword>